<feature type="site" description="Important for catalytic activity, responsible for pKa modulation of the active site Glu and correct orientation of both the proton donor and substrate" evidence="4">
    <location>
        <position position="154"/>
    </location>
</feature>
<dbReference type="Proteomes" id="UP000651452">
    <property type="component" value="Unassembled WGS sequence"/>
</dbReference>
<feature type="domain" description="Beta-xylosidase C-terminal Concanavalin A-like" evidence="7">
    <location>
        <begin position="359"/>
        <end position="462"/>
    </location>
</feature>
<evidence type="ECO:0000313" key="8">
    <source>
        <dbReference type="EMBL" id="KAF9700109.1"/>
    </source>
</evidence>
<keyword evidence="2" id="KW-0378">Hydrolase</keyword>
<dbReference type="Gene3D" id="2.115.10.20">
    <property type="entry name" value="Glycosyl hydrolase domain, family 43"/>
    <property type="match status" value="1"/>
</dbReference>
<feature type="signal peptide" evidence="6">
    <location>
        <begin position="1"/>
        <end position="18"/>
    </location>
</feature>
<dbReference type="GO" id="GO:0005975">
    <property type="term" value="P:carbohydrate metabolic process"/>
    <property type="evidence" value="ECO:0007669"/>
    <property type="project" value="InterPro"/>
</dbReference>
<comment type="caution">
    <text evidence="8">The sequence shown here is derived from an EMBL/GenBank/DDBJ whole genome shotgun (WGS) entry which is preliminary data.</text>
</comment>
<dbReference type="Pfam" id="PF17851">
    <property type="entry name" value="GH43_C2"/>
    <property type="match status" value="1"/>
</dbReference>
<organism evidence="8 9">
    <name type="scientific">Ascochyta lentis</name>
    <dbReference type="NCBI Taxonomy" id="205686"/>
    <lineage>
        <taxon>Eukaryota</taxon>
        <taxon>Fungi</taxon>
        <taxon>Dikarya</taxon>
        <taxon>Ascomycota</taxon>
        <taxon>Pezizomycotina</taxon>
        <taxon>Dothideomycetes</taxon>
        <taxon>Pleosporomycetidae</taxon>
        <taxon>Pleosporales</taxon>
        <taxon>Pleosporineae</taxon>
        <taxon>Didymellaceae</taxon>
        <taxon>Ascochyta</taxon>
    </lineage>
</organism>
<dbReference type="CDD" id="cd18833">
    <property type="entry name" value="GH43_PcXyl-like"/>
    <property type="match status" value="1"/>
</dbReference>
<dbReference type="SUPFAM" id="SSF49899">
    <property type="entry name" value="Concanavalin A-like lectins/glucanases"/>
    <property type="match status" value="1"/>
</dbReference>
<evidence type="ECO:0000256" key="6">
    <source>
        <dbReference type="SAM" id="SignalP"/>
    </source>
</evidence>
<feature type="region of interest" description="Disordered" evidence="5">
    <location>
        <begin position="649"/>
        <end position="678"/>
    </location>
</feature>
<sequence length="835" mass="93072">MRLYLLLVQFLLLNLAQTQQSTITNPILPGFHPDPSCTHVPEWNNTFFCTASTFNWFPGLPVYASTDLQHWKLVSNALNRPEQLPYMAYNNRGQSGIYAPTLRYRDGTFTITTTLANQALPRENLTRWDNIIFNTKDPYGEWDNPIHYYGPGIDPSPFWDENGVAWVASTFNSSGVVHAPVNLTTGEVTLPFKWLWKGTGGAAPEAAHVYEKDSWYYVLLAEGGTREKHMVTMARSRSLHGPYEGAPNNPLLTAFNNTESYFQAIGHVDLFQDKLGQWWATGLAVRAGGNYADDPYHANFPMGRETFLTPVTWPEGEFPIFTNVSGTVTGNFTLPEPSGIDSVPLQGIGQLVDANDDVDFAQDTQIPPHFLHWRIPHMKNYIISPHGHENALALHSSMLNLTGFDGDSSLGRGQTYISRRQAHTRFKFSVEIDWTALSRDSEETGISIMQDQSQHFDIGVVMKSTLAPRNLTSGTLYPLPENEFGPIDDGARFIPERPAEPYIRFGGISTTAYRRAESMKWVEELTQLPEAWKGQKLLFEIEAVNTTHYSFSAGPARRKDAGGEVRVFGWARGDLLVPVYSGATVGAYATSNGRYGEGAFAAYISKWRYEGLEQLQPRIHPAHEQDSTVLTSTSNLPTHRTKLFIPSTHPQNDHHAIPPPRPAPPPFNNRFHPPPSTPNNKCTFTLLHRHQSSAIYIHLPTLTDHANALTIDIASHRPPTARNSYTRLSPTRAFAVAGLLDEQRLTLTSNEEGVLSFEVGSVRWRVPDVLGRGESNGVDVDVNGAGCEVGLWYGSGRSRERRLKCRFPCEEVDAAEQDGAFLGAGEEEQVKLGLR</sequence>
<evidence type="ECO:0000256" key="4">
    <source>
        <dbReference type="PIRSR" id="PIRSR606710-2"/>
    </source>
</evidence>
<reference evidence="8" key="2">
    <citation type="submission" date="2020-09" db="EMBL/GenBank/DDBJ databases">
        <title>Reference genome assembly for Australian Ascochyta lentis isolate Al4.</title>
        <authorList>
            <person name="Lee R.C."/>
            <person name="Farfan-Caceres L.M."/>
            <person name="Debler J.W."/>
            <person name="Williams A.H."/>
            <person name="Henares B.M."/>
        </authorList>
    </citation>
    <scope>NUCLEOTIDE SEQUENCE</scope>
    <source>
        <strain evidence="8">Al4</strain>
    </source>
</reference>
<dbReference type="OrthoDB" id="408373at2759"/>
<accession>A0A8H7JAS2</accession>
<evidence type="ECO:0000256" key="2">
    <source>
        <dbReference type="ARBA" id="ARBA00022801"/>
    </source>
</evidence>
<dbReference type="InterPro" id="IPR051795">
    <property type="entry name" value="Glycosyl_Hydrlase_43"/>
</dbReference>
<dbReference type="InterPro" id="IPR006710">
    <property type="entry name" value="Glyco_hydro_43"/>
</dbReference>
<dbReference type="PANTHER" id="PTHR42812:SF17">
    <property type="entry name" value="BETA-XYLOSIDASE C-TERMINAL CONCANAVALIN A-LIKE DOMAIN-CONTAINING PROTEIN-RELATED"/>
    <property type="match status" value="1"/>
</dbReference>
<dbReference type="PANTHER" id="PTHR42812">
    <property type="entry name" value="BETA-XYLOSIDASE"/>
    <property type="match status" value="1"/>
</dbReference>
<evidence type="ECO:0000256" key="1">
    <source>
        <dbReference type="ARBA" id="ARBA00009865"/>
    </source>
</evidence>
<evidence type="ECO:0000259" key="7">
    <source>
        <dbReference type="Pfam" id="PF17851"/>
    </source>
</evidence>
<keyword evidence="3" id="KW-0326">Glycosidase</keyword>
<feature type="chain" id="PRO_5034931242" description="Beta-xylosidase C-terminal Concanavalin A-like domain-containing protein" evidence="6">
    <location>
        <begin position="19"/>
        <end position="835"/>
    </location>
</feature>
<dbReference type="SUPFAM" id="SSF75005">
    <property type="entry name" value="Arabinanase/levansucrase/invertase"/>
    <property type="match status" value="1"/>
</dbReference>
<dbReference type="GO" id="GO:0004553">
    <property type="term" value="F:hydrolase activity, hydrolyzing O-glycosyl compounds"/>
    <property type="evidence" value="ECO:0007669"/>
    <property type="project" value="InterPro"/>
</dbReference>
<comment type="similarity">
    <text evidence="1">Belongs to the glycosyl hydrolase 43 family.</text>
</comment>
<evidence type="ECO:0000256" key="3">
    <source>
        <dbReference type="ARBA" id="ARBA00023295"/>
    </source>
</evidence>
<protein>
    <recommendedName>
        <fullName evidence="7">Beta-xylosidase C-terminal Concanavalin A-like domain-containing protein</fullName>
    </recommendedName>
</protein>
<name>A0A8H7JAS2_9PLEO</name>
<keyword evidence="6" id="KW-0732">Signal</keyword>
<gene>
    <name evidence="8" type="ORF">EKO04_001905</name>
</gene>
<reference evidence="8" key="1">
    <citation type="submission" date="2018-12" db="EMBL/GenBank/DDBJ databases">
        <authorList>
            <person name="Syme R.A."/>
            <person name="Farfan-Caceres L."/>
            <person name="Lichtenzveig J."/>
        </authorList>
    </citation>
    <scope>NUCLEOTIDE SEQUENCE</scope>
    <source>
        <strain evidence="8">Al4</strain>
    </source>
</reference>
<dbReference type="Pfam" id="PF04616">
    <property type="entry name" value="Glyco_hydro_43"/>
    <property type="match status" value="1"/>
</dbReference>
<evidence type="ECO:0000256" key="5">
    <source>
        <dbReference type="SAM" id="MobiDB-lite"/>
    </source>
</evidence>
<dbReference type="InterPro" id="IPR041542">
    <property type="entry name" value="GH43_C2"/>
</dbReference>
<dbReference type="InterPro" id="IPR013320">
    <property type="entry name" value="ConA-like_dom_sf"/>
</dbReference>
<feature type="compositionally biased region" description="Pro residues" evidence="5">
    <location>
        <begin position="657"/>
        <end position="677"/>
    </location>
</feature>
<keyword evidence="9" id="KW-1185">Reference proteome</keyword>
<dbReference type="InterPro" id="IPR023296">
    <property type="entry name" value="Glyco_hydro_beta-prop_sf"/>
</dbReference>
<dbReference type="Gene3D" id="2.60.120.200">
    <property type="match status" value="1"/>
</dbReference>
<dbReference type="EMBL" id="RZGK01000003">
    <property type="protein sequence ID" value="KAF9700109.1"/>
    <property type="molecule type" value="Genomic_DNA"/>
</dbReference>
<evidence type="ECO:0000313" key="9">
    <source>
        <dbReference type="Proteomes" id="UP000651452"/>
    </source>
</evidence>
<proteinExistence type="inferred from homology"/>
<dbReference type="AlphaFoldDB" id="A0A8H7JAS2"/>